<keyword evidence="2" id="KW-0472">Membrane</keyword>
<comment type="caution">
    <text evidence="3">The sequence shown here is derived from an EMBL/GenBank/DDBJ whole genome shotgun (WGS) entry which is preliminary data.</text>
</comment>
<reference evidence="3" key="2">
    <citation type="submission" date="2023-05" db="EMBL/GenBank/DDBJ databases">
        <authorList>
            <person name="Schelkunov M.I."/>
        </authorList>
    </citation>
    <scope>NUCLEOTIDE SEQUENCE</scope>
    <source>
        <strain evidence="3">Hsosn_3</strain>
        <tissue evidence="3">Leaf</tissue>
    </source>
</reference>
<accession>A0AAD8GTJ7</accession>
<organism evidence="3 4">
    <name type="scientific">Heracleum sosnowskyi</name>
    <dbReference type="NCBI Taxonomy" id="360622"/>
    <lineage>
        <taxon>Eukaryota</taxon>
        <taxon>Viridiplantae</taxon>
        <taxon>Streptophyta</taxon>
        <taxon>Embryophyta</taxon>
        <taxon>Tracheophyta</taxon>
        <taxon>Spermatophyta</taxon>
        <taxon>Magnoliopsida</taxon>
        <taxon>eudicotyledons</taxon>
        <taxon>Gunneridae</taxon>
        <taxon>Pentapetalae</taxon>
        <taxon>asterids</taxon>
        <taxon>campanulids</taxon>
        <taxon>Apiales</taxon>
        <taxon>Apiaceae</taxon>
        <taxon>Apioideae</taxon>
        <taxon>apioid superclade</taxon>
        <taxon>Tordylieae</taxon>
        <taxon>Tordyliinae</taxon>
        <taxon>Heracleum</taxon>
    </lineage>
</organism>
<protein>
    <submittedName>
        <fullName evidence="3">Myelin transcription factor 1-like protein</fullName>
    </submittedName>
</protein>
<dbReference type="PANTHER" id="PTHR35708:SF3">
    <property type="entry name" value="GB|AAD25831.1"/>
    <property type="match status" value="1"/>
</dbReference>
<proteinExistence type="predicted"/>
<dbReference type="PANTHER" id="PTHR35708">
    <property type="entry name" value="GB|AAD25831.1"/>
    <property type="match status" value="1"/>
</dbReference>
<dbReference type="Proteomes" id="UP001237642">
    <property type="component" value="Unassembled WGS sequence"/>
</dbReference>
<name>A0AAD8GTJ7_9APIA</name>
<feature type="transmembrane region" description="Helical" evidence="2">
    <location>
        <begin position="28"/>
        <end position="53"/>
    </location>
</feature>
<feature type="region of interest" description="Disordered" evidence="1">
    <location>
        <begin position="123"/>
        <end position="153"/>
    </location>
</feature>
<dbReference type="EMBL" id="JAUIZM010000012">
    <property type="protein sequence ID" value="KAK1353788.1"/>
    <property type="molecule type" value="Genomic_DNA"/>
</dbReference>
<keyword evidence="2" id="KW-1133">Transmembrane helix</keyword>
<evidence type="ECO:0000313" key="4">
    <source>
        <dbReference type="Proteomes" id="UP001237642"/>
    </source>
</evidence>
<evidence type="ECO:0000313" key="3">
    <source>
        <dbReference type="EMBL" id="KAK1353788.1"/>
    </source>
</evidence>
<gene>
    <name evidence="3" type="ORF">POM88_052153</name>
</gene>
<dbReference type="AlphaFoldDB" id="A0AAD8GTJ7"/>
<keyword evidence="2" id="KW-0812">Transmembrane</keyword>
<feature type="compositionally biased region" description="Polar residues" evidence="1">
    <location>
        <begin position="140"/>
        <end position="149"/>
    </location>
</feature>
<reference evidence="3" key="1">
    <citation type="submission" date="2023-02" db="EMBL/GenBank/DDBJ databases">
        <title>Genome of toxic invasive species Heracleum sosnowskyi carries increased number of genes despite the absence of recent whole-genome duplications.</title>
        <authorList>
            <person name="Schelkunov M."/>
            <person name="Shtratnikova V."/>
            <person name="Makarenko M."/>
            <person name="Klepikova A."/>
            <person name="Omelchenko D."/>
            <person name="Novikova G."/>
            <person name="Obukhova E."/>
            <person name="Bogdanov V."/>
            <person name="Penin A."/>
            <person name="Logacheva M."/>
        </authorList>
    </citation>
    <scope>NUCLEOTIDE SEQUENCE</scope>
    <source>
        <strain evidence="3">Hsosn_3</strain>
        <tissue evidence="3">Leaf</tissue>
    </source>
</reference>
<keyword evidence="4" id="KW-1185">Reference proteome</keyword>
<sequence length="222" mass="24828">MTSHLCSVIKHSAPWIGAVAVLVTFASFFFYILLFLFFTCLLLILSTSILFTLSKKSRFAGNQTVQNPEVFVSTDQTNIHPEEVEVVSTMCTMSVQDQQECQEEENAVPEMLKSSDLYSESEITDDQFSTTEDSDLDSPDNYSRSQEFTDGSISDEESLIEISLPSGHFVSSPGFKLPPLSAEAMFKQHGLMELLAEFNEENLIEIDISMGSIMCPRFEIKA</sequence>
<evidence type="ECO:0000256" key="1">
    <source>
        <dbReference type="SAM" id="MobiDB-lite"/>
    </source>
</evidence>
<evidence type="ECO:0000256" key="2">
    <source>
        <dbReference type="SAM" id="Phobius"/>
    </source>
</evidence>